<feature type="non-terminal residue" evidence="1">
    <location>
        <position position="55"/>
    </location>
</feature>
<dbReference type="SUPFAM" id="SSF53756">
    <property type="entry name" value="UDP-Glycosyltransferase/glycogen phosphorylase"/>
    <property type="match status" value="1"/>
</dbReference>
<accession>A0A382Z139</accession>
<proteinExistence type="predicted"/>
<evidence type="ECO:0000313" key="1">
    <source>
        <dbReference type="EMBL" id="SVD88919.1"/>
    </source>
</evidence>
<name>A0A382Z139_9ZZZZ</name>
<evidence type="ECO:0008006" key="2">
    <source>
        <dbReference type="Google" id="ProtNLM"/>
    </source>
</evidence>
<dbReference type="AlphaFoldDB" id="A0A382Z139"/>
<reference evidence="1" key="1">
    <citation type="submission" date="2018-05" db="EMBL/GenBank/DDBJ databases">
        <authorList>
            <person name="Lanie J.A."/>
            <person name="Ng W.-L."/>
            <person name="Kazmierczak K.M."/>
            <person name="Andrzejewski T.M."/>
            <person name="Davidsen T.M."/>
            <person name="Wayne K.J."/>
            <person name="Tettelin H."/>
            <person name="Glass J.I."/>
            <person name="Rusch D."/>
            <person name="Podicherti R."/>
            <person name="Tsui H.-C.T."/>
            <person name="Winkler M.E."/>
        </authorList>
    </citation>
    <scope>NUCLEOTIDE SEQUENCE</scope>
</reference>
<sequence length="55" mass="5927">MNSHRLTVALPTSTFLPSIGGVEIGLHNIARGLSSRGHQPVVIAPASHVYRLRKL</sequence>
<dbReference type="EMBL" id="UINC01179967">
    <property type="protein sequence ID" value="SVD88919.1"/>
    <property type="molecule type" value="Genomic_DNA"/>
</dbReference>
<dbReference type="Gene3D" id="3.40.50.2000">
    <property type="entry name" value="Glycogen Phosphorylase B"/>
    <property type="match status" value="1"/>
</dbReference>
<organism evidence="1">
    <name type="scientific">marine metagenome</name>
    <dbReference type="NCBI Taxonomy" id="408172"/>
    <lineage>
        <taxon>unclassified sequences</taxon>
        <taxon>metagenomes</taxon>
        <taxon>ecological metagenomes</taxon>
    </lineage>
</organism>
<gene>
    <name evidence="1" type="ORF">METZ01_LOCUS441773</name>
</gene>
<protein>
    <recommendedName>
        <fullName evidence="2">Glycosyltransferase subfamily 4-like N-terminal domain-containing protein</fullName>
    </recommendedName>
</protein>